<dbReference type="InterPro" id="IPR008972">
    <property type="entry name" value="Cupredoxin"/>
</dbReference>
<evidence type="ECO:0000256" key="1">
    <source>
        <dbReference type="ARBA" id="ARBA00010609"/>
    </source>
</evidence>
<evidence type="ECO:0000256" key="4">
    <source>
        <dbReference type="ARBA" id="ARBA00023008"/>
    </source>
</evidence>
<reference evidence="8" key="1">
    <citation type="journal article" date="2018" name="BMC Genomics">
        <title>Comparative genomics of the wheat fungal pathogen Pyrenophora tritici-repentis reveals chromosomal variations and genome plasticity.</title>
        <authorList>
            <person name="Moolhuijzen P."/>
            <person name="See P.T."/>
            <person name="Hane J.K."/>
            <person name="Shi G."/>
            <person name="Liu Z."/>
            <person name="Oliver R.P."/>
            <person name="Moffat C.S."/>
        </authorList>
    </citation>
    <scope>NUCLEOTIDE SEQUENCE [LARGE SCALE GENOMIC DNA]</scope>
    <source>
        <strain evidence="8">M4</strain>
    </source>
</reference>
<dbReference type="GO" id="GO:0016491">
    <property type="term" value="F:oxidoreductase activity"/>
    <property type="evidence" value="ECO:0007669"/>
    <property type="project" value="UniProtKB-KW"/>
</dbReference>
<proteinExistence type="inferred from homology"/>
<reference evidence="10" key="4">
    <citation type="journal article" date="2022" name="Microb. Genom.">
        <title>A global pangenome for the wheat fungal pathogen Pyrenophora tritici-repentis and prediction of effector protein structural homology.</title>
        <authorList>
            <person name="Moolhuijzen P.M."/>
            <person name="See P.T."/>
            <person name="Shi G."/>
            <person name="Powell H.R."/>
            <person name="Cockram J."/>
            <person name="Jorgensen L.N."/>
            <person name="Benslimane H."/>
            <person name="Strelkov S.E."/>
            <person name="Turner J."/>
            <person name="Liu Z."/>
            <person name="Moffat C.S."/>
        </authorList>
    </citation>
    <scope>NUCLEOTIDE SEQUENCE [LARGE SCALE GENOMIC DNA]</scope>
</reference>
<organism evidence="9 10">
    <name type="scientific">Pyrenophora tritici-repentis</name>
    <dbReference type="NCBI Taxonomy" id="45151"/>
    <lineage>
        <taxon>Eukaryota</taxon>
        <taxon>Fungi</taxon>
        <taxon>Dikarya</taxon>
        <taxon>Ascomycota</taxon>
        <taxon>Pezizomycotina</taxon>
        <taxon>Dothideomycetes</taxon>
        <taxon>Pleosporomycetidae</taxon>
        <taxon>Pleosporales</taxon>
        <taxon>Pleosporineae</taxon>
        <taxon>Pleosporaceae</taxon>
        <taxon>Pyrenophora</taxon>
    </lineage>
</organism>
<dbReference type="PANTHER" id="PTHR11709:SF145">
    <property type="entry name" value="LCC1"/>
    <property type="match status" value="1"/>
</dbReference>
<dbReference type="Proteomes" id="UP000249757">
    <property type="component" value="Unassembled WGS sequence"/>
</dbReference>
<dbReference type="EMBL" id="NQIK02000001">
    <property type="protein sequence ID" value="KAF7576120.1"/>
    <property type="molecule type" value="Genomic_DNA"/>
</dbReference>
<feature type="domain" description="Plastocyanin-like" evidence="7">
    <location>
        <begin position="222"/>
        <end position="338"/>
    </location>
</feature>
<dbReference type="OrthoDB" id="2121828at2759"/>
<keyword evidence="4" id="KW-0186">Copper</keyword>
<keyword evidence="3" id="KW-0560">Oxidoreductase</keyword>
<evidence type="ECO:0000256" key="2">
    <source>
        <dbReference type="ARBA" id="ARBA00022723"/>
    </source>
</evidence>
<dbReference type="InterPro" id="IPR002355">
    <property type="entry name" value="Cu_oxidase_Cu_BS"/>
</dbReference>
<evidence type="ECO:0000313" key="10">
    <source>
        <dbReference type="Proteomes" id="UP000249757"/>
    </source>
</evidence>
<dbReference type="PROSITE" id="PS00080">
    <property type="entry name" value="MULTICOPPER_OXIDASE2"/>
    <property type="match status" value="1"/>
</dbReference>
<comment type="caution">
    <text evidence="9">The sequence shown here is derived from an EMBL/GenBank/DDBJ whole genome shotgun (WGS) entry which is preliminary data.</text>
</comment>
<feature type="domain" description="Plastocyanin-like" evidence="5">
    <location>
        <begin position="348"/>
        <end position="483"/>
    </location>
</feature>
<evidence type="ECO:0000259" key="7">
    <source>
        <dbReference type="Pfam" id="PF07732"/>
    </source>
</evidence>
<dbReference type="CDD" id="cd13901">
    <property type="entry name" value="CuRO_3_MaLCC_like"/>
    <property type="match status" value="1"/>
</dbReference>
<protein>
    <submittedName>
        <fullName evidence="8 9">Multicopper oxidase</fullName>
    </submittedName>
</protein>
<dbReference type="CDD" id="cd13854">
    <property type="entry name" value="CuRO_1_MaLCC_like"/>
    <property type="match status" value="1"/>
</dbReference>
<gene>
    <name evidence="9" type="ORF">Ptr86124_000344</name>
    <name evidence="8" type="ORF">PtrM4_003600</name>
</gene>
<dbReference type="Proteomes" id="UP000245464">
    <property type="component" value="Chromosome 1"/>
</dbReference>
<dbReference type="InterPro" id="IPR011707">
    <property type="entry name" value="Cu-oxidase-like_N"/>
</dbReference>
<reference evidence="9" key="3">
    <citation type="journal article" date="2022" name="bioRxiv">
        <title>A global pangenome for the wheat fungal pathogen Pyrenophora tritici-repentis and prediction of effector protein structural homology.</title>
        <authorList>
            <person name="Moolhuijzen P."/>
            <person name="See P.T."/>
            <person name="Shi G."/>
            <person name="Powell H.R."/>
            <person name="Cockram J."/>
            <person name="Jorgensen L.N."/>
            <person name="Benslimane H."/>
            <person name="Strelkov S.E."/>
            <person name="Turner J."/>
            <person name="Liu Z."/>
            <person name="Moffat C.S."/>
        </authorList>
    </citation>
    <scope>NUCLEOTIDE SEQUENCE</scope>
    <source>
        <strain evidence="9">86-124</strain>
    </source>
</reference>
<evidence type="ECO:0000259" key="5">
    <source>
        <dbReference type="Pfam" id="PF00394"/>
    </source>
</evidence>
<dbReference type="EMBL" id="NRDI02000001">
    <property type="protein sequence ID" value="KAI1519976.1"/>
    <property type="molecule type" value="Genomic_DNA"/>
</dbReference>
<dbReference type="CDD" id="cd13880">
    <property type="entry name" value="CuRO_2_MaLCC_like"/>
    <property type="match status" value="1"/>
</dbReference>
<dbReference type="SUPFAM" id="SSF49503">
    <property type="entry name" value="Cupredoxins"/>
    <property type="match status" value="3"/>
</dbReference>
<sequence length="737" mass="81316">MVAYAPYVAASASLSSVLFVPTASESLCQVVTATVTHYATARPTTNAHGHGGPYYNPYNDAPLPYEWPGTPSKGEMYPPPKPSTPYAYGGPAKDAYREPCWISKDINNLIPSISHVEQSGNSQWGMLDCPRLPVDGVPETHANSASPTPTGQKFPFYPHPTISGHMSYSGNASNTYSRGPIHSDGHIVSQSPIVTPASTPTADPNCHSMPDTGVTRTYDLHVAYQTIAPDGVTRNGLTINGQFPGPLVEANWGDWILWRVTNDLTDEGTTLHAHGLLQMETPWYDGVPAVGQCPVTPNGGYYEMLFRADRYGTSWYHSHYSAQYSGGAHGPLVIHGPKHEEYDIDVGPIIVEDWFHADYYTLVNATMNGRISPSNNNLINGRMNYPCDETSLPCTPNAGISKFKFESGKKHLLRLINAGAEGNQKFSIDGHMLKVIALDFIPVEPYMTNVVTLAIGQRTDVIVEAIGNPGDTFWMRSQLAQGFRCTLTDGISPNALAAVYYEDADTEAIPESTSDVTQEQLEQCKNDPITLGIPLCQIPVEEPEHVERVDMRFQSNGSHFVWFMNNSPYRGDYNAPILLKAKLGETDFKPEWNVYEFPNAEHVRIVLVNHAMIGGHPMHLHGHDFHVLAEGHGEWDGVVTNSGNTIRRDTHLMANARLVDNVPEPSYMVIQYVQNNPGVWPLHCHLAWHVSGGLFMQILENTDEIKKQDFGAEQFDLCDTWDAYSAVNILNQIDSGL</sequence>
<dbReference type="Pfam" id="PF00394">
    <property type="entry name" value="Cu-oxidase"/>
    <property type="match status" value="1"/>
</dbReference>
<dbReference type="Gene3D" id="2.60.40.420">
    <property type="entry name" value="Cupredoxins - blue copper proteins"/>
    <property type="match status" value="3"/>
</dbReference>
<evidence type="ECO:0000313" key="9">
    <source>
        <dbReference type="EMBL" id="KAI1519976.1"/>
    </source>
</evidence>
<dbReference type="PANTHER" id="PTHR11709">
    <property type="entry name" value="MULTI-COPPER OXIDASE"/>
    <property type="match status" value="1"/>
</dbReference>
<evidence type="ECO:0000256" key="3">
    <source>
        <dbReference type="ARBA" id="ARBA00023002"/>
    </source>
</evidence>
<evidence type="ECO:0000259" key="6">
    <source>
        <dbReference type="Pfam" id="PF07731"/>
    </source>
</evidence>
<dbReference type="InterPro" id="IPR011706">
    <property type="entry name" value="Cu-oxidase_C"/>
</dbReference>
<name>A0A2W1G6Z2_9PLEO</name>
<dbReference type="InterPro" id="IPR045087">
    <property type="entry name" value="Cu-oxidase_fam"/>
</dbReference>
<dbReference type="GO" id="GO:0005507">
    <property type="term" value="F:copper ion binding"/>
    <property type="evidence" value="ECO:0007669"/>
    <property type="project" value="InterPro"/>
</dbReference>
<dbReference type="Pfam" id="PF07732">
    <property type="entry name" value="Cu-oxidase_3"/>
    <property type="match status" value="1"/>
</dbReference>
<reference evidence="9" key="2">
    <citation type="submission" date="2021-05" db="EMBL/GenBank/DDBJ databases">
        <authorList>
            <person name="Moolhuijzen P.M."/>
            <person name="Moffat C.S."/>
        </authorList>
    </citation>
    <scope>NUCLEOTIDE SEQUENCE</scope>
    <source>
        <strain evidence="9">86-124</strain>
    </source>
</reference>
<keyword evidence="10" id="KW-1185">Reference proteome</keyword>
<evidence type="ECO:0000313" key="8">
    <source>
        <dbReference type="EMBL" id="KAF7576120.1"/>
    </source>
</evidence>
<dbReference type="InterPro" id="IPR033138">
    <property type="entry name" value="Cu_oxidase_CS"/>
</dbReference>
<dbReference type="PROSITE" id="PS00079">
    <property type="entry name" value="MULTICOPPER_OXIDASE1"/>
    <property type="match status" value="1"/>
</dbReference>
<dbReference type="Pfam" id="PF07731">
    <property type="entry name" value="Cu-oxidase_2"/>
    <property type="match status" value="1"/>
</dbReference>
<accession>A0A2W1G6Z2</accession>
<dbReference type="AlphaFoldDB" id="A0A2W1G6Z2"/>
<keyword evidence="2" id="KW-0479">Metal-binding</keyword>
<feature type="domain" description="Plastocyanin-like" evidence="6">
    <location>
        <begin position="584"/>
        <end position="702"/>
    </location>
</feature>
<dbReference type="InterPro" id="IPR001117">
    <property type="entry name" value="Cu-oxidase_2nd"/>
</dbReference>
<comment type="similarity">
    <text evidence="1">Belongs to the multicopper oxidase family.</text>
</comment>